<organism evidence="4 5">
    <name type="scientific">Aeromicrobium alkaliterrae</name>
    <dbReference type="NCBI Taxonomy" id="302168"/>
    <lineage>
        <taxon>Bacteria</taxon>
        <taxon>Bacillati</taxon>
        <taxon>Actinomycetota</taxon>
        <taxon>Actinomycetes</taxon>
        <taxon>Propionibacteriales</taxon>
        <taxon>Nocardioidaceae</taxon>
        <taxon>Aeromicrobium</taxon>
    </lineage>
</organism>
<dbReference type="SUPFAM" id="SSF51735">
    <property type="entry name" value="NAD(P)-binding Rossmann-fold domains"/>
    <property type="match status" value="1"/>
</dbReference>
<dbReference type="CDD" id="cd08262">
    <property type="entry name" value="Zn_ADH8"/>
    <property type="match status" value="1"/>
</dbReference>
<gene>
    <name evidence="4" type="ORF">GCM10009710_29850</name>
</gene>
<dbReference type="RefSeq" id="WP_344203029.1">
    <property type="nucleotide sequence ID" value="NZ_BAAAME010000005.1"/>
</dbReference>
<name>A0ABN2K3W2_9ACTN</name>
<dbReference type="Gene3D" id="3.40.50.720">
    <property type="entry name" value="NAD(P)-binding Rossmann-like Domain"/>
    <property type="match status" value="2"/>
</dbReference>
<dbReference type="Pfam" id="PF08240">
    <property type="entry name" value="ADH_N"/>
    <property type="match status" value="1"/>
</dbReference>
<dbReference type="InterPro" id="IPR011032">
    <property type="entry name" value="GroES-like_sf"/>
</dbReference>
<dbReference type="Gene3D" id="3.90.180.10">
    <property type="entry name" value="Medium-chain alcohol dehydrogenases, catalytic domain"/>
    <property type="match status" value="2"/>
</dbReference>
<keyword evidence="1" id="KW-0560">Oxidoreductase</keyword>
<sequence length="387" mass="41775">MRAVVCHQSELTVEDVPDLVPGRGQILLKVLRAGICGSDLHARHHSQVTHDTVAEVGYDDFMTPDDRVVMGHEFVGEVVAYGPKTHGRWPVGTRVVSLPLVRTEHGLQMTGLTPRAGGGYAEHVLVSEAVTMEVPAKVPVDHAAMTEPLAVAWHAVRKGRVGRKDTAVVIGCGPIGLAVILMLKASGVKNVVASDFSAGRRELARQCGADVVVDPSVESPWDRFVASKRYVTDAPSFMELGMSTMEKLRFLPRTPWWRAFQVAEKLGALPTGPVVFECVGVPGILEQISTAAPLQSRIVVVGVCMEPDTFRPVMAINKEHELRFAFCYDPAEFRQVLMWLADGTVDPSPLHTGTVGLDGVATAFDQLGDPESHAKILVDPVSEATSA</sequence>
<comment type="caution">
    <text evidence="4">The sequence shown here is derived from an EMBL/GenBank/DDBJ whole genome shotgun (WGS) entry which is preliminary data.</text>
</comment>
<proteinExistence type="predicted"/>
<dbReference type="PANTHER" id="PTHR43189:SF1">
    <property type="entry name" value="ZINC-TYPE ALCOHOL DEHYDROGENASE-LIKE PROTEIN C1198.01"/>
    <property type="match status" value="1"/>
</dbReference>
<evidence type="ECO:0000256" key="1">
    <source>
        <dbReference type="ARBA" id="ARBA00023002"/>
    </source>
</evidence>
<evidence type="ECO:0000259" key="3">
    <source>
        <dbReference type="Pfam" id="PF08240"/>
    </source>
</evidence>
<feature type="domain" description="Alcohol dehydrogenase-like N-terminal" evidence="3">
    <location>
        <begin position="22"/>
        <end position="135"/>
    </location>
</feature>
<dbReference type="InterPro" id="IPR013154">
    <property type="entry name" value="ADH-like_N"/>
</dbReference>
<evidence type="ECO:0000313" key="5">
    <source>
        <dbReference type="Proteomes" id="UP001501057"/>
    </source>
</evidence>
<dbReference type="InterPro" id="IPR036291">
    <property type="entry name" value="NAD(P)-bd_dom_sf"/>
</dbReference>
<protein>
    <submittedName>
        <fullName evidence="4">Zinc-binding dehydrogenase</fullName>
    </submittedName>
</protein>
<evidence type="ECO:0000313" key="4">
    <source>
        <dbReference type="EMBL" id="GAA1747828.1"/>
    </source>
</evidence>
<reference evidence="4 5" key="1">
    <citation type="journal article" date="2019" name="Int. J. Syst. Evol. Microbiol.">
        <title>The Global Catalogue of Microorganisms (GCM) 10K type strain sequencing project: providing services to taxonomists for standard genome sequencing and annotation.</title>
        <authorList>
            <consortium name="The Broad Institute Genomics Platform"/>
            <consortium name="The Broad Institute Genome Sequencing Center for Infectious Disease"/>
            <person name="Wu L."/>
            <person name="Ma J."/>
        </authorList>
    </citation>
    <scope>NUCLEOTIDE SEQUENCE [LARGE SCALE GENOMIC DNA]</scope>
    <source>
        <strain evidence="4 5">JCM 13518</strain>
    </source>
</reference>
<dbReference type="PANTHER" id="PTHR43189">
    <property type="entry name" value="ZINC-TYPE ALCOHOL DEHYDROGENASE-LIKE PROTEIN C1198.01-RELATED"/>
    <property type="match status" value="1"/>
</dbReference>
<feature type="domain" description="Alcohol dehydrogenase-like C-terminal" evidence="2">
    <location>
        <begin position="174"/>
        <end position="216"/>
    </location>
</feature>
<dbReference type="SUPFAM" id="SSF50129">
    <property type="entry name" value="GroES-like"/>
    <property type="match status" value="1"/>
</dbReference>
<evidence type="ECO:0000259" key="2">
    <source>
        <dbReference type="Pfam" id="PF00107"/>
    </source>
</evidence>
<accession>A0ABN2K3W2</accession>
<dbReference type="InterPro" id="IPR013149">
    <property type="entry name" value="ADH-like_C"/>
</dbReference>
<dbReference type="Pfam" id="PF00107">
    <property type="entry name" value="ADH_zinc_N"/>
    <property type="match status" value="1"/>
</dbReference>
<dbReference type="Proteomes" id="UP001501057">
    <property type="component" value="Unassembled WGS sequence"/>
</dbReference>
<dbReference type="EMBL" id="BAAAME010000005">
    <property type="protein sequence ID" value="GAA1747828.1"/>
    <property type="molecule type" value="Genomic_DNA"/>
</dbReference>
<keyword evidence="5" id="KW-1185">Reference proteome</keyword>